<dbReference type="Proteomes" id="UP000549616">
    <property type="component" value="Unassembled WGS sequence"/>
</dbReference>
<dbReference type="GO" id="GO:0006355">
    <property type="term" value="P:regulation of DNA-templated transcription"/>
    <property type="evidence" value="ECO:0007669"/>
    <property type="project" value="InterPro"/>
</dbReference>
<evidence type="ECO:0000256" key="3">
    <source>
        <dbReference type="ARBA" id="ARBA00023163"/>
    </source>
</evidence>
<dbReference type="PRINTS" id="PR00038">
    <property type="entry name" value="HTHLUXR"/>
</dbReference>
<dbReference type="InterPro" id="IPR036388">
    <property type="entry name" value="WH-like_DNA-bd_sf"/>
</dbReference>
<comment type="caution">
    <text evidence="5">The sequence shown here is derived from an EMBL/GenBank/DDBJ whole genome shotgun (WGS) entry which is preliminary data.</text>
</comment>
<dbReference type="InterPro" id="IPR000792">
    <property type="entry name" value="Tscrpt_reg_LuxR_C"/>
</dbReference>
<gene>
    <name evidence="5" type="ORF">HNR02_006882</name>
</gene>
<accession>A0A853BG30</accession>
<dbReference type="PANTHER" id="PTHR44688">
    <property type="entry name" value="DNA-BINDING TRANSCRIPTIONAL ACTIVATOR DEVR_DOSR"/>
    <property type="match status" value="1"/>
</dbReference>
<dbReference type="SMART" id="SM00421">
    <property type="entry name" value="HTH_LUXR"/>
    <property type="match status" value="1"/>
</dbReference>
<dbReference type="CDD" id="cd06170">
    <property type="entry name" value="LuxR_C_like"/>
    <property type="match status" value="1"/>
</dbReference>
<dbReference type="RefSeq" id="WP_179777671.1">
    <property type="nucleotide sequence ID" value="NZ_JACCFK010000002.1"/>
</dbReference>
<protein>
    <submittedName>
        <fullName evidence="5">DNA-binding NarL/FixJ family response regulator</fullName>
    </submittedName>
</protein>
<dbReference type="GO" id="GO:0003677">
    <property type="term" value="F:DNA binding"/>
    <property type="evidence" value="ECO:0007669"/>
    <property type="project" value="UniProtKB-KW"/>
</dbReference>
<dbReference type="InterPro" id="IPR016032">
    <property type="entry name" value="Sig_transdc_resp-reg_C-effctor"/>
</dbReference>
<dbReference type="AlphaFoldDB" id="A0A853BG30"/>
<dbReference type="PROSITE" id="PS50043">
    <property type="entry name" value="HTH_LUXR_2"/>
    <property type="match status" value="1"/>
</dbReference>
<reference evidence="5 6" key="1">
    <citation type="submission" date="2020-07" db="EMBL/GenBank/DDBJ databases">
        <title>Sequencing the genomes of 1000 actinobacteria strains.</title>
        <authorList>
            <person name="Klenk H.-P."/>
        </authorList>
    </citation>
    <scope>NUCLEOTIDE SEQUENCE [LARGE SCALE GENOMIC DNA]</scope>
    <source>
        <strain evidence="5 6">DSM 104006</strain>
    </source>
</reference>
<keyword evidence="3" id="KW-0804">Transcription</keyword>
<dbReference type="Gene3D" id="1.10.10.10">
    <property type="entry name" value="Winged helix-like DNA-binding domain superfamily/Winged helix DNA-binding domain"/>
    <property type="match status" value="1"/>
</dbReference>
<dbReference type="SUPFAM" id="SSF46894">
    <property type="entry name" value="C-terminal effector domain of the bipartite response regulators"/>
    <property type="match status" value="1"/>
</dbReference>
<evidence type="ECO:0000256" key="1">
    <source>
        <dbReference type="ARBA" id="ARBA00023015"/>
    </source>
</evidence>
<name>A0A853BG30_9PSEU</name>
<proteinExistence type="predicted"/>
<keyword evidence="1" id="KW-0805">Transcription regulation</keyword>
<evidence type="ECO:0000259" key="4">
    <source>
        <dbReference type="PROSITE" id="PS50043"/>
    </source>
</evidence>
<feature type="domain" description="HTH luxR-type" evidence="4">
    <location>
        <begin position="10"/>
        <end position="75"/>
    </location>
</feature>
<evidence type="ECO:0000313" key="5">
    <source>
        <dbReference type="EMBL" id="NYI93507.1"/>
    </source>
</evidence>
<sequence>MTATLDNPLRYSSPPPLGAEELAVLALLADGLPIDAVARRLNLSKRTVQRRIRRICDRLDVHAPIQAVVWAARRELI</sequence>
<keyword evidence="6" id="KW-1185">Reference proteome</keyword>
<dbReference type="PANTHER" id="PTHR44688:SF16">
    <property type="entry name" value="DNA-BINDING TRANSCRIPTIONAL ACTIVATOR DEVR_DOSR"/>
    <property type="match status" value="1"/>
</dbReference>
<dbReference type="Pfam" id="PF00196">
    <property type="entry name" value="GerE"/>
    <property type="match status" value="1"/>
</dbReference>
<dbReference type="EMBL" id="JACCFK010000002">
    <property type="protein sequence ID" value="NYI93507.1"/>
    <property type="molecule type" value="Genomic_DNA"/>
</dbReference>
<evidence type="ECO:0000313" key="6">
    <source>
        <dbReference type="Proteomes" id="UP000549616"/>
    </source>
</evidence>
<keyword evidence="2 5" id="KW-0238">DNA-binding</keyword>
<evidence type="ECO:0000256" key="2">
    <source>
        <dbReference type="ARBA" id="ARBA00023125"/>
    </source>
</evidence>
<organism evidence="5 6">
    <name type="scientific">Amycolatopsis endophytica</name>
    <dbReference type="NCBI Taxonomy" id="860233"/>
    <lineage>
        <taxon>Bacteria</taxon>
        <taxon>Bacillati</taxon>
        <taxon>Actinomycetota</taxon>
        <taxon>Actinomycetes</taxon>
        <taxon>Pseudonocardiales</taxon>
        <taxon>Pseudonocardiaceae</taxon>
        <taxon>Amycolatopsis</taxon>
    </lineage>
</organism>